<keyword evidence="3 9" id="KW-0812">Transmembrane</keyword>
<feature type="transmembrane region" description="Helical" evidence="10">
    <location>
        <begin position="46"/>
        <end position="65"/>
    </location>
</feature>
<keyword evidence="13" id="KW-1185">Reference proteome</keyword>
<reference evidence="14" key="1">
    <citation type="submission" date="2017-02" db="UniProtKB">
        <authorList>
            <consortium name="WormBaseParasite"/>
        </authorList>
    </citation>
    <scope>IDENTIFICATION</scope>
</reference>
<dbReference type="GO" id="GO:0098719">
    <property type="term" value="P:sodium ion import across plasma membrane"/>
    <property type="evidence" value="ECO:0007669"/>
    <property type="project" value="TreeGrafter"/>
</dbReference>
<evidence type="ECO:0000256" key="11">
    <source>
        <dbReference type="SAM" id="SignalP"/>
    </source>
</evidence>
<feature type="transmembrane region" description="Helical" evidence="10">
    <location>
        <begin position="77"/>
        <end position="94"/>
    </location>
</feature>
<dbReference type="InterPro" id="IPR018422">
    <property type="entry name" value="Cation/H_exchanger_CPA1"/>
</dbReference>
<dbReference type="Gene3D" id="6.10.140.1330">
    <property type="match status" value="1"/>
</dbReference>
<dbReference type="GO" id="GO:0051453">
    <property type="term" value="P:regulation of intracellular pH"/>
    <property type="evidence" value="ECO:0007669"/>
    <property type="project" value="TreeGrafter"/>
</dbReference>
<evidence type="ECO:0000256" key="10">
    <source>
        <dbReference type="SAM" id="Phobius"/>
    </source>
</evidence>
<evidence type="ECO:0000256" key="9">
    <source>
        <dbReference type="RuleBase" id="RU003722"/>
    </source>
</evidence>
<feature type="transmembrane region" description="Helical" evidence="10">
    <location>
        <begin position="322"/>
        <end position="341"/>
    </location>
</feature>
<dbReference type="GO" id="GO:0015386">
    <property type="term" value="F:potassium:proton antiporter activity"/>
    <property type="evidence" value="ECO:0007669"/>
    <property type="project" value="TreeGrafter"/>
</dbReference>
<dbReference type="WBParaSite" id="SMUV_0000905701-mRNA-1">
    <property type="protein sequence ID" value="SMUV_0000905701-mRNA-1"/>
    <property type="gene ID" value="SMUV_0000905701"/>
</dbReference>
<feature type="domain" description="Cation/H+ exchanger transmembrane" evidence="12">
    <location>
        <begin position="53"/>
        <end position="443"/>
    </location>
</feature>
<feature type="signal peptide" evidence="11">
    <location>
        <begin position="1"/>
        <end position="22"/>
    </location>
</feature>
<dbReference type="GO" id="GO:0005886">
    <property type="term" value="C:plasma membrane"/>
    <property type="evidence" value="ECO:0007669"/>
    <property type="project" value="TreeGrafter"/>
</dbReference>
<evidence type="ECO:0000256" key="3">
    <source>
        <dbReference type="ARBA" id="ARBA00022692"/>
    </source>
</evidence>
<feature type="transmembrane region" description="Helical" evidence="10">
    <location>
        <begin position="168"/>
        <end position="190"/>
    </location>
</feature>
<dbReference type="PANTHER" id="PTHR10110">
    <property type="entry name" value="SODIUM/HYDROGEN EXCHANGER"/>
    <property type="match status" value="1"/>
</dbReference>
<keyword evidence="8 9" id="KW-0739">Sodium transport</keyword>
<dbReference type="GO" id="GO:0015385">
    <property type="term" value="F:sodium:proton antiporter activity"/>
    <property type="evidence" value="ECO:0007669"/>
    <property type="project" value="InterPro"/>
</dbReference>
<dbReference type="STRING" id="451379.A0A0N5AVX8"/>
<evidence type="ECO:0000256" key="8">
    <source>
        <dbReference type="ARBA" id="ARBA00023201"/>
    </source>
</evidence>
<dbReference type="PANTHER" id="PTHR10110:SF92">
    <property type="entry name" value="NA(+)_H(+) EXCHANGER PROTEIN 2-RELATED"/>
    <property type="match status" value="1"/>
</dbReference>
<feature type="transmembrane region" description="Helical" evidence="10">
    <location>
        <begin position="419"/>
        <end position="448"/>
    </location>
</feature>
<evidence type="ECO:0000256" key="4">
    <source>
        <dbReference type="ARBA" id="ARBA00022989"/>
    </source>
</evidence>
<proteinExistence type="inferred from homology"/>
<comment type="similarity">
    <text evidence="9">Belongs to the monovalent cation:proton antiporter 1 (CPA1) transporter (TC 2.A.36) family.</text>
</comment>
<evidence type="ECO:0000313" key="13">
    <source>
        <dbReference type="Proteomes" id="UP000046393"/>
    </source>
</evidence>
<feature type="transmembrane region" description="Helical" evidence="10">
    <location>
        <begin position="274"/>
        <end position="292"/>
    </location>
</feature>
<sequence length="498" mass="55207">MFLKTIGNVIVVLIAISHAVSCEETAEVPDRYQIATLDWEKVNIPFVIAIWLLVASVAKIVFHIWPQVSEMFPDSSLLIAVGLVIGIVLTLCGVDRHKFSLGSETFFLYLLPPLVFDAGYFLPSRQFFDNLGSVLTLALIGTIWNFLSVGISLWAIGLTGVFNIDIPFLHYMLFASLIVDVDPVAVIVIFEELQVNVDLHIAVFGESLLNDGVSVVIYKMMLTYSEMTDSGKTLIVQDYVYGFISFLLIAIGGLGIGLIYAFITSYTTKYTDNIPILIPVFVLGLPFCAYLTCEAFGLSSIIGIVFCGAAMRPYVQENIPEKAFSVLSISAETVIFVFLGLSTVSSDHHWNSAFIIVTVTLCILYRTLGVTVLCGLLNKRRLNKYSKVDQFIIAYGGLRGAIAYGLVVALPDTLPTKKLFVTSCIVVIYWTVFLQGLTIRPIASFLEVERKKVYKKKMIDHIYEKLIDYTMAGMEDIAGIKGHASLRIALVFCLFFTQ</sequence>
<evidence type="ECO:0000256" key="1">
    <source>
        <dbReference type="ARBA" id="ARBA00004141"/>
    </source>
</evidence>
<accession>A0A0N5AVX8</accession>
<feature type="transmembrane region" description="Helical" evidence="10">
    <location>
        <begin position="353"/>
        <end position="376"/>
    </location>
</feature>
<name>A0A0N5AVX8_9BILA</name>
<feature type="chain" id="PRO_5005893580" description="Sodium/hydrogen exchanger" evidence="11">
    <location>
        <begin position="23"/>
        <end position="498"/>
    </location>
</feature>
<keyword evidence="2 9" id="KW-0813">Transport</keyword>
<keyword evidence="11" id="KW-0732">Signal</keyword>
<dbReference type="Pfam" id="PF00999">
    <property type="entry name" value="Na_H_Exchanger"/>
    <property type="match status" value="1"/>
</dbReference>
<feature type="transmembrane region" description="Helical" evidence="10">
    <location>
        <begin position="134"/>
        <end position="156"/>
    </location>
</feature>
<keyword evidence="4 10" id="KW-1133">Transmembrane helix</keyword>
<feature type="transmembrane region" description="Helical" evidence="10">
    <location>
        <begin position="388"/>
        <end position="407"/>
    </location>
</feature>
<evidence type="ECO:0000259" key="12">
    <source>
        <dbReference type="Pfam" id="PF00999"/>
    </source>
</evidence>
<dbReference type="InterPro" id="IPR006153">
    <property type="entry name" value="Cation/H_exchanger_TM"/>
</dbReference>
<evidence type="ECO:0000256" key="5">
    <source>
        <dbReference type="ARBA" id="ARBA00023053"/>
    </source>
</evidence>
<keyword evidence="6 9" id="KW-0406">Ion transport</keyword>
<protein>
    <recommendedName>
        <fullName evidence="9">Sodium/hydrogen exchanger</fullName>
    </recommendedName>
</protein>
<keyword evidence="5" id="KW-0915">Sodium</keyword>
<organism evidence="13 14">
    <name type="scientific">Syphacia muris</name>
    <dbReference type="NCBI Taxonomy" id="451379"/>
    <lineage>
        <taxon>Eukaryota</taxon>
        <taxon>Metazoa</taxon>
        <taxon>Ecdysozoa</taxon>
        <taxon>Nematoda</taxon>
        <taxon>Chromadorea</taxon>
        <taxon>Rhabditida</taxon>
        <taxon>Spirurina</taxon>
        <taxon>Oxyuridomorpha</taxon>
        <taxon>Oxyuroidea</taxon>
        <taxon>Oxyuridae</taxon>
        <taxon>Syphacia</taxon>
    </lineage>
</organism>
<evidence type="ECO:0000256" key="2">
    <source>
        <dbReference type="ARBA" id="ARBA00022448"/>
    </source>
</evidence>
<comment type="subcellular location">
    <subcellularLocation>
        <location evidence="1">Membrane</location>
        <topology evidence="1">Multi-pass membrane protein</topology>
    </subcellularLocation>
</comment>
<feature type="transmembrane region" description="Helical" evidence="10">
    <location>
        <begin position="239"/>
        <end position="262"/>
    </location>
</feature>
<keyword evidence="7 10" id="KW-0472">Membrane</keyword>
<evidence type="ECO:0000256" key="7">
    <source>
        <dbReference type="ARBA" id="ARBA00023136"/>
    </source>
</evidence>
<feature type="transmembrane region" description="Helical" evidence="10">
    <location>
        <begin position="106"/>
        <end position="122"/>
    </location>
</feature>
<evidence type="ECO:0000256" key="6">
    <source>
        <dbReference type="ARBA" id="ARBA00023065"/>
    </source>
</evidence>
<keyword evidence="9" id="KW-0050">Antiport</keyword>
<dbReference type="InterPro" id="IPR004709">
    <property type="entry name" value="NaH_exchanger"/>
</dbReference>
<dbReference type="PRINTS" id="PR01084">
    <property type="entry name" value="NAHEXCHNGR"/>
</dbReference>
<feature type="transmembrane region" description="Helical" evidence="10">
    <location>
        <begin position="197"/>
        <end position="219"/>
    </location>
</feature>
<dbReference type="Proteomes" id="UP000046393">
    <property type="component" value="Unplaced"/>
</dbReference>
<dbReference type="NCBIfam" id="TIGR00840">
    <property type="entry name" value="b_cpa1"/>
    <property type="match status" value="1"/>
</dbReference>
<evidence type="ECO:0000313" key="14">
    <source>
        <dbReference type="WBParaSite" id="SMUV_0000905701-mRNA-1"/>
    </source>
</evidence>
<dbReference type="AlphaFoldDB" id="A0A0N5AVX8"/>